<evidence type="ECO:0000256" key="3">
    <source>
        <dbReference type="ARBA" id="ARBA00009650"/>
    </source>
</evidence>
<dbReference type="KEGG" id="mpp:MICPUCDRAFT_53843"/>
<keyword evidence="7 14" id="KW-0479">Metal-binding</keyword>
<keyword evidence="10" id="KW-0793">Thylakoid</keyword>
<name>C1N7V5_MICPC</name>
<dbReference type="GO" id="GO:0005506">
    <property type="term" value="F:iron ion binding"/>
    <property type="evidence" value="ECO:0007669"/>
    <property type="project" value="InterPro"/>
</dbReference>
<dbReference type="GO" id="GO:0020037">
    <property type="term" value="F:heme binding"/>
    <property type="evidence" value="ECO:0007669"/>
    <property type="project" value="InterPro"/>
</dbReference>
<comment type="subcellular location">
    <subcellularLocation>
        <location evidence="2">Plastid</location>
        <location evidence="2">Chloroplast thylakoid lumen</location>
    </subcellularLocation>
</comment>
<sequence length="186" mass="19221">MSAATSPASAPARSIRCRHRAVERIARSARAGPRRCRASARAGCDERASDADAARSTSLFSPSSTRVASLSLSVAAASVMTLAAAAAPALADDAAAVFNKTCAGCHAAGGNVVQAGATLFPADLQRNGVSDVDTIYDVISKGRNKMPGYGEECAPKGQCTFGPRLSDEDVRELSTYVLAQSKEGWK</sequence>
<proteinExistence type="inferred from homology"/>
<evidence type="ECO:0000313" key="17">
    <source>
        <dbReference type="Proteomes" id="UP000001876"/>
    </source>
</evidence>
<evidence type="ECO:0000256" key="2">
    <source>
        <dbReference type="ARBA" id="ARBA00004456"/>
    </source>
</evidence>
<keyword evidence="9 14" id="KW-0408">Iron</keyword>
<dbReference type="OrthoDB" id="1930491at2759"/>
<evidence type="ECO:0000256" key="4">
    <source>
        <dbReference type="ARBA" id="ARBA00022448"/>
    </source>
</evidence>
<dbReference type="GeneID" id="9689598"/>
<accession>C1N7V5</accession>
<evidence type="ECO:0000256" key="13">
    <source>
        <dbReference type="ARBA" id="ARBA00033211"/>
    </source>
</evidence>
<dbReference type="InterPro" id="IPR023655">
    <property type="entry name" value="Cyt_C6"/>
</dbReference>
<dbReference type="Pfam" id="PF13442">
    <property type="entry name" value="Cytochrome_CBB3"/>
    <property type="match status" value="1"/>
</dbReference>
<dbReference type="Gene3D" id="1.10.760.10">
    <property type="entry name" value="Cytochrome c-like domain"/>
    <property type="match status" value="1"/>
</dbReference>
<gene>
    <name evidence="16" type="primary">PETJ</name>
    <name evidence="16" type="ORF">MICPUCDRAFT_53843</name>
</gene>
<evidence type="ECO:0000256" key="6">
    <source>
        <dbReference type="ARBA" id="ARBA00022617"/>
    </source>
</evidence>
<dbReference type="InterPro" id="IPR009056">
    <property type="entry name" value="Cyt_c-like_dom"/>
</dbReference>
<dbReference type="PRINTS" id="PR00605">
    <property type="entry name" value="CYTCHROMECIC"/>
</dbReference>
<dbReference type="GO" id="GO:0009543">
    <property type="term" value="C:chloroplast thylakoid lumen"/>
    <property type="evidence" value="ECO:0007669"/>
    <property type="project" value="UniProtKB-SubCell"/>
</dbReference>
<evidence type="ECO:0000256" key="9">
    <source>
        <dbReference type="ARBA" id="ARBA00023004"/>
    </source>
</evidence>
<dbReference type="GO" id="GO:0015979">
    <property type="term" value="P:photosynthesis"/>
    <property type="evidence" value="ECO:0007669"/>
    <property type="project" value="UniProtKB-KW"/>
</dbReference>
<keyword evidence="8" id="KW-0249">Electron transport</keyword>
<evidence type="ECO:0000256" key="10">
    <source>
        <dbReference type="ARBA" id="ARBA00023078"/>
    </source>
</evidence>
<evidence type="ECO:0000256" key="11">
    <source>
        <dbReference type="ARBA" id="ARBA00030448"/>
    </source>
</evidence>
<keyword evidence="6 14" id="KW-0349">Heme</keyword>
<dbReference type="PANTHER" id="PTHR34688:SF2">
    <property type="entry name" value="CYTOCHROME C6, CHLOROPLASTIC"/>
    <property type="match status" value="1"/>
</dbReference>
<feature type="domain" description="Cytochrome c" evidence="15">
    <location>
        <begin position="89"/>
        <end position="181"/>
    </location>
</feature>
<keyword evidence="5" id="KW-0602">Photosynthesis</keyword>
<dbReference type="Proteomes" id="UP000001876">
    <property type="component" value="Unassembled WGS sequence"/>
</dbReference>
<dbReference type="InterPro" id="IPR008168">
    <property type="entry name" value="Cyt_C_IC"/>
</dbReference>
<dbReference type="PROSITE" id="PS51007">
    <property type="entry name" value="CYTC"/>
    <property type="match status" value="1"/>
</dbReference>
<dbReference type="AlphaFoldDB" id="C1N7V5"/>
<dbReference type="InterPro" id="IPR036909">
    <property type="entry name" value="Cyt_c-like_dom_sf"/>
</dbReference>
<dbReference type="SUPFAM" id="SSF46626">
    <property type="entry name" value="Cytochrome c"/>
    <property type="match status" value="1"/>
</dbReference>
<evidence type="ECO:0000256" key="7">
    <source>
        <dbReference type="ARBA" id="ARBA00022723"/>
    </source>
</evidence>
<keyword evidence="17" id="KW-1185">Reference proteome</keyword>
<evidence type="ECO:0000259" key="15">
    <source>
        <dbReference type="PROSITE" id="PS51007"/>
    </source>
</evidence>
<dbReference type="PANTHER" id="PTHR34688">
    <property type="entry name" value="CYTOCHROME C6, CHLOROPLASTIC"/>
    <property type="match status" value="1"/>
</dbReference>
<evidence type="ECO:0000256" key="5">
    <source>
        <dbReference type="ARBA" id="ARBA00022531"/>
    </source>
</evidence>
<evidence type="ECO:0000256" key="1">
    <source>
        <dbReference type="ARBA" id="ARBA00002347"/>
    </source>
</evidence>
<keyword evidence="4" id="KW-0813">Transport</keyword>
<dbReference type="EMBL" id="GG663750">
    <property type="protein sequence ID" value="EEH51598.1"/>
    <property type="molecule type" value="Genomic_DNA"/>
</dbReference>
<evidence type="ECO:0000256" key="8">
    <source>
        <dbReference type="ARBA" id="ARBA00022982"/>
    </source>
</evidence>
<protein>
    <recommendedName>
        <fullName evidence="13">Cytochrome c-553</fullName>
    </recommendedName>
    <alternativeName>
        <fullName evidence="12">Cytochrome c553</fullName>
    </alternativeName>
    <alternativeName>
        <fullName evidence="11">Soluble cytochrome f</fullName>
    </alternativeName>
</protein>
<dbReference type="FunFam" id="1.10.760.10:FF:000021">
    <property type="entry name" value="Cytochrome c6, chloroplastic"/>
    <property type="match status" value="1"/>
</dbReference>
<organism evidence="17">
    <name type="scientific">Micromonas pusilla (strain CCMP1545)</name>
    <name type="common">Picoplanktonic green alga</name>
    <dbReference type="NCBI Taxonomy" id="564608"/>
    <lineage>
        <taxon>Eukaryota</taxon>
        <taxon>Viridiplantae</taxon>
        <taxon>Chlorophyta</taxon>
        <taxon>Mamiellophyceae</taxon>
        <taxon>Mamiellales</taxon>
        <taxon>Mamiellaceae</taxon>
        <taxon>Micromonas</taxon>
    </lineage>
</organism>
<dbReference type="GO" id="GO:0009055">
    <property type="term" value="F:electron transfer activity"/>
    <property type="evidence" value="ECO:0007669"/>
    <property type="project" value="InterPro"/>
</dbReference>
<dbReference type="eggNOG" id="ENOG502RYDY">
    <property type="taxonomic scope" value="Eukaryota"/>
</dbReference>
<evidence type="ECO:0000256" key="14">
    <source>
        <dbReference type="PROSITE-ProRule" id="PRU00433"/>
    </source>
</evidence>
<comment type="function">
    <text evidence="1">Functions as an electron carrier between membrane-bound cytochrome b6-f and photosystem I in oxygenic photosynthesis.</text>
</comment>
<dbReference type="RefSeq" id="XP_003063976.1">
    <property type="nucleotide sequence ID" value="XM_003063930.1"/>
</dbReference>
<reference evidence="16 17" key="1">
    <citation type="journal article" date="2009" name="Science">
        <title>Green evolution and dynamic adaptations revealed by genomes of the marine picoeukaryotes Micromonas.</title>
        <authorList>
            <person name="Worden A.Z."/>
            <person name="Lee J.H."/>
            <person name="Mock T."/>
            <person name="Rouze P."/>
            <person name="Simmons M.P."/>
            <person name="Aerts A.L."/>
            <person name="Allen A.E."/>
            <person name="Cuvelier M.L."/>
            <person name="Derelle E."/>
            <person name="Everett M.V."/>
            <person name="Foulon E."/>
            <person name="Grimwood J."/>
            <person name="Gundlach H."/>
            <person name="Henrissat B."/>
            <person name="Napoli C."/>
            <person name="McDonald S.M."/>
            <person name="Parker M.S."/>
            <person name="Rombauts S."/>
            <person name="Salamov A."/>
            <person name="Von Dassow P."/>
            <person name="Badger J.H."/>
            <person name="Coutinho P.M."/>
            <person name="Demir E."/>
            <person name="Dubchak I."/>
            <person name="Gentemann C."/>
            <person name="Eikrem W."/>
            <person name="Gready J.E."/>
            <person name="John U."/>
            <person name="Lanier W."/>
            <person name="Lindquist E.A."/>
            <person name="Lucas S."/>
            <person name="Mayer K.F."/>
            <person name="Moreau H."/>
            <person name="Not F."/>
            <person name="Otillar R."/>
            <person name="Panaud O."/>
            <person name="Pangilinan J."/>
            <person name="Paulsen I."/>
            <person name="Piegu B."/>
            <person name="Poliakov A."/>
            <person name="Robbens S."/>
            <person name="Schmutz J."/>
            <person name="Toulza E."/>
            <person name="Wyss T."/>
            <person name="Zelensky A."/>
            <person name="Zhou K."/>
            <person name="Armbrust E.V."/>
            <person name="Bhattacharya D."/>
            <person name="Goodenough U.W."/>
            <person name="Van de Peer Y."/>
            <person name="Grigoriev I.V."/>
        </authorList>
    </citation>
    <scope>NUCLEOTIDE SEQUENCE [LARGE SCALE GENOMIC DNA]</scope>
    <source>
        <strain evidence="16 17">CCMP1545</strain>
    </source>
</reference>
<evidence type="ECO:0000256" key="12">
    <source>
        <dbReference type="ARBA" id="ARBA00031247"/>
    </source>
</evidence>
<evidence type="ECO:0000313" key="16">
    <source>
        <dbReference type="EMBL" id="EEH51598.1"/>
    </source>
</evidence>
<comment type="similarity">
    <text evidence="3">Belongs to the cytochrome c family. PetJ subfamily.</text>
</comment>